<comment type="caution">
    <text evidence="2">The sequence shown here is derived from an EMBL/GenBank/DDBJ whole genome shotgun (WGS) entry which is preliminary data.</text>
</comment>
<keyword evidence="1" id="KW-0812">Transmembrane</keyword>
<evidence type="ECO:0000313" key="3">
    <source>
        <dbReference type="Proteomes" id="UP000243688"/>
    </source>
</evidence>
<feature type="transmembrane region" description="Helical" evidence="1">
    <location>
        <begin position="214"/>
        <end position="234"/>
    </location>
</feature>
<dbReference type="EMBL" id="MOXJ01000004">
    <property type="protein sequence ID" value="PDO11200.1"/>
    <property type="molecule type" value="Genomic_DNA"/>
</dbReference>
<feature type="transmembrane region" description="Helical" evidence="1">
    <location>
        <begin position="372"/>
        <end position="394"/>
    </location>
</feature>
<protein>
    <recommendedName>
        <fullName evidence="4">Nucleoside transporter/FeoB GTPase Gate domain-containing protein</fullName>
    </recommendedName>
</protein>
<proteinExistence type="predicted"/>
<evidence type="ECO:0008006" key="4">
    <source>
        <dbReference type="Google" id="ProtNLM"/>
    </source>
</evidence>
<evidence type="ECO:0000313" key="2">
    <source>
        <dbReference type="EMBL" id="PDO11200.1"/>
    </source>
</evidence>
<organism evidence="2 3">
    <name type="scientific">Candidatus Reconcilbacillus cellulovorans</name>
    <dbReference type="NCBI Taxonomy" id="1906605"/>
    <lineage>
        <taxon>Bacteria</taxon>
        <taxon>Bacillati</taxon>
        <taxon>Bacillota</taxon>
        <taxon>Bacilli</taxon>
        <taxon>Bacillales</taxon>
        <taxon>Paenibacillaceae</taxon>
        <taxon>Candidatus Reconcilbacillus</taxon>
    </lineage>
</organism>
<dbReference type="AlphaFoldDB" id="A0A2A6E242"/>
<dbReference type="Proteomes" id="UP000243688">
    <property type="component" value="Unassembled WGS sequence"/>
</dbReference>
<feature type="transmembrane region" description="Helical" evidence="1">
    <location>
        <begin position="315"/>
        <end position="337"/>
    </location>
</feature>
<feature type="transmembrane region" description="Helical" evidence="1">
    <location>
        <begin position="46"/>
        <end position="65"/>
    </location>
</feature>
<gene>
    <name evidence="2" type="ORF">BLM47_03095</name>
</gene>
<feature type="transmembrane region" description="Helical" evidence="1">
    <location>
        <begin position="119"/>
        <end position="140"/>
    </location>
</feature>
<keyword evidence="1" id="KW-0472">Membrane</keyword>
<keyword evidence="1" id="KW-1133">Transmembrane helix</keyword>
<accession>A0A2A6E242</accession>
<reference evidence="2 3" key="1">
    <citation type="submission" date="2016-12" db="EMBL/GenBank/DDBJ databases">
        <title>Candidatus Reconcilibacillus cellulovorans genome.</title>
        <authorList>
            <person name="Kolinko S."/>
            <person name="Wu Y.-W."/>
            <person name="Tachea F."/>
            <person name="Denzel E."/>
            <person name="Hiras J."/>
            <person name="Baecker N."/>
            <person name="Chan L.J."/>
            <person name="Eichorst S.A."/>
            <person name="Frey D."/>
            <person name="Adams P.D."/>
            <person name="Pray T."/>
            <person name="Tanjore D."/>
            <person name="Petzold C.J."/>
            <person name="Gladden J.M."/>
            <person name="Simmons B.A."/>
            <person name="Singer S.W."/>
        </authorList>
    </citation>
    <scope>NUCLEOTIDE SEQUENCE [LARGE SCALE GENOMIC DNA]</scope>
    <source>
        <strain evidence="2">JTherm</strain>
    </source>
</reference>
<name>A0A2A6E242_9BACL</name>
<feature type="transmembrane region" description="Helical" evidence="1">
    <location>
        <begin position="77"/>
        <end position="99"/>
    </location>
</feature>
<sequence>MAKLRTLFTAAVLLGAVFGILADPAGAFRSSLAGLRLWWDVVFPAMFPFLTLAELLNAGGILKAAGAWFEPITRRMLGLPGIGAAVVWLGVSAGQPAAATLVAKLVDERRIDGRQAERLLAVSHLAHPVLIVSVVGANLFQDVRIGWLLAIVHYTTAIFTAVLFIRPTLKAEVPVARSPTDGPPSSFGARHAGRLQERPPSFGRLLGDAVASTVARLFAVGGWMMFFSVTVEMIRKAVSAAAEVASWRSGDEASVWIPVLFDHCLGAAAAAGADGPLRWQTAVASFALAWGGLSGHAQAFAMVAGRGVRYWPFSAVRAVHAVLSAATAFAVAGLVPIGTYPASPASTAGSQHVDRFRPNASDISVWSEIPDMLVASLITAALIATAALTARANFRPR</sequence>
<feature type="transmembrane region" description="Helical" evidence="1">
    <location>
        <begin position="147"/>
        <end position="165"/>
    </location>
</feature>
<evidence type="ECO:0000256" key="1">
    <source>
        <dbReference type="SAM" id="Phobius"/>
    </source>
</evidence>